<dbReference type="EMBL" id="JH597967">
    <property type="status" value="NOT_ANNOTATED_CDS"/>
    <property type="molecule type" value="Genomic_DNA"/>
</dbReference>
<sequence length="66" mass="7472">MERRLNVLVSIEFAAKSWNTIGAKFIQSFWIKSEIIEAPQIANIRAQIIIESLASPSNKTATIWLI</sequence>
<keyword evidence="2" id="KW-1185">Reference proteome</keyword>
<dbReference type="AlphaFoldDB" id="M4BV51"/>
<reference evidence="2" key="1">
    <citation type="journal article" date="2010" name="Science">
        <title>Signatures of adaptation to obligate biotrophy in the Hyaloperonospora arabidopsidis genome.</title>
        <authorList>
            <person name="Baxter L."/>
            <person name="Tripathy S."/>
            <person name="Ishaque N."/>
            <person name="Boot N."/>
            <person name="Cabral A."/>
            <person name="Kemen E."/>
            <person name="Thines M."/>
            <person name="Ah-Fong A."/>
            <person name="Anderson R."/>
            <person name="Badejoko W."/>
            <person name="Bittner-Eddy P."/>
            <person name="Boore J.L."/>
            <person name="Chibucos M.C."/>
            <person name="Coates M."/>
            <person name="Dehal P."/>
            <person name="Delehaunty K."/>
            <person name="Dong S."/>
            <person name="Downton P."/>
            <person name="Dumas B."/>
            <person name="Fabro G."/>
            <person name="Fronick C."/>
            <person name="Fuerstenberg S.I."/>
            <person name="Fulton L."/>
            <person name="Gaulin E."/>
            <person name="Govers F."/>
            <person name="Hughes L."/>
            <person name="Humphray S."/>
            <person name="Jiang R.H."/>
            <person name="Judelson H."/>
            <person name="Kamoun S."/>
            <person name="Kyung K."/>
            <person name="Meijer H."/>
            <person name="Minx P."/>
            <person name="Morris P."/>
            <person name="Nelson J."/>
            <person name="Phuntumart V."/>
            <person name="Qutob D."/>
            <person name="Rehmany A."/>
            <person name="Rougon-Cardoso A."/>
            <person name="Ryden P."/>
            <person name="Torto-Alalibo T."/>
            <person name="Studholme D."/>
            <person name="Wang Y."/>
            <person name="Win J."/>
            <person name="Wood J."/>
            <person name="Clifton S.W."/>
            <person name="Rogers J."/>
            <person name="Van den Ackerveken G."/>
            <person name="Jones J.D."/>
            <person name="McDowell J.M."/>
            <person name="Beynon J."/>
            <person name="Tyler B.M."/>
        </authorList>
    </citation>
    <scope>NUCLEOTIDE SEQUENCE [LARGE SCALE GENOMIC DNA]</scope>
    <source>
        <strain evidence="2">Emoy2</strain>
    </source>
</reference>
<protein>
    <submittedName>
        <fullName evidence="1">Uncharacterized protein</fullName>
    </submittedName>
</protein>
<dbReference type="HOGENOM" id="CLU_2836664_0_0_1"/>
<dbReference type="VEuPathDB" id="FungiDB:HpaG810391"/>
<name>M4BV51_HYAAE</name>
<proteinExistence type="predicted"/>
<dbReference type="EnsemblProtists" id="HpaT810391">
    <property type="protein sequence ID" value="HpaP810391"/>
    <property type="gene ID" value="HpaG810391"/>
</dbReference>
<evidence type="ECO:0000313" key="2">
    <source>
        <dbReference type="Proteomes" id="UP000011713"/>
    </source>
</evidence>
<organism evidence="1 2">
    <name type="scientific">Hyaloperonospora arabidopsidis (strain Emoy2)</name>
    <name type="common">Downy mildew agent</name>
    <name type="synonym">Peronospora arabidopsidis</name>
    <dbReference type="NCBI Taxonomy" id="559515"/>
    <lineage>
        <taxon>Eukaryota</taxon>
        <taxon>Sar</taxon>
        <taxon>Stramenopiles</taxon>
        <taxon>Oomycota</taxon>
        <taxon>Peronosporomycetes</taxon>
        <taxon>Peronosporales</taxon>
        <taxon>Peronosporaceae</taxon>
        <taxon>Hyaloperonospora</taxon>
    </lineage>
</organism>
<accession>M4BV51</accession>
<evidence type="ECO:0000313" key="1">
    <source>
        <dbReference type="EnsemblProtists" id="HpaP810391"/>
    </source>
</evidence>
<dbReference type="InParanoid" id="M4BV51"/>
<reference evidence="1" key="2">
    <citation type="submission" date="2015-06" db="UniProtKB">
        <authorList>
            <consortium name="EnsemblProtists"/>
        </authorList>
    </citation>
    <scope>IDENTIFICATION</scope>
    <source>
        <strain evidence="1">Emoy2</strain>
    </source>
</reference>
<dbReference type="Proteomes" id="UP000011713">
    <property type="component" value="Unassembled WGS sequence"/>
</dbReference>